<dbReference type="RefSeq" id="XP_009762745.1">
    <property type="nucleotide sequence ID" value="XM_009764443.1"/>
</dbReference>
<sequence>MCLHLHARLQFQLPYNSISHLGYTAPSSTPYYYYMSSQDINGMFSSRPACPSMPMPRPAIPPSSTPVIPSHGIQSSSSPVIPSLYSPGIASYSTPRMPTSSSRPPKHPFMHSFESIHAQDPPNIGVDIPPKSPCIDSDLVTQPPIHAQDPQNVGRLDDLGKLIIIPHKAGFHPCTQATKVVVESMCSFYHGPWRFWSDVPWNIRDRMFDEFRMKCAWPVECEV</sequence>
<dbReference type="AlphaFoldDB" id="A0A1U7VLM4"/>
<organism evidence="1 2">
    <name type="scientific">Nicotiana sylvestris</name>
    <name type="common">Wood tobacco</name>
    <name type="synonym">South American tobacco</name>
    <dbReference type="NCBI Taxonomy" id="4096"/>
    <lineage>
        <taxon>Eukaryota</taxon>
        <taxon>Viridiplantae</taxon>
        <taxon>Streptophyta</taxon>
        <taxon>Embryophyta</taxon>
        <taxon>Tracheophyta</taxon>
        <taxon>Spermatophyta</taxon>
        <taxon>Magnoliopsida</taxon>
        <taxon>eudicotyledons</taxon>
        <taxon>Gunneridae</taxon>
        <taxon>Pentapetalae</taxon>
        <taxon>asterids</taxon>
        <taxon>lamiids</taxon>
        <taxon>Solanales</taxon>
        <taxon>Solanaceae</taxon>
        <taxon>Nicotianoideae</taxon>
        <taxon>Nicotianeae</taxon>
        <taxon>Nicotiana</taxon>
    </lineage>
</organism>
<gene>
    <name evidence="2" type="primary">LOC104214735</name>
</gene>
<protein>
    <submittedName>
        <fullName evidence="2">Uncharacterized protein LOC104214735</fullName>
    </submittedName>
</protein>
<keyword evidence="1" id="KW-1185">Reference proteome</keyword>
<name>A0A1U7VLM4_NICSY</name>
<evidence type="ECO:0000313" key="1">
    <source>
        <dbReference type="Proteomes" id="UP000189701"/>
    </source>
</evidence>
<accession>A0A1U7VLM4</accession>
<proteinExistence type="predicted"/>
<reference evidence="2" key="2">
    <citation type="submission" date="2025-08" db="UniProtKB">
        <authorList>
            <consortium name="RefSeq"/>
        </authorList>
    </citation>
    <scope>IDENTIFICATION</scope>
    <source>
        <tissue evidence="2">Leaf</tissue>
    </source>
</reference>
<dbReference type="OrthoDB" id="10492045at2759"/>
<evidence type="ECO:0000313" key="2">
    <source>
        <dbReference type="RefSeq" id="XP_009762745.1"/>
    </source>
</evidence>
<dbReference type="Proteomes" id="UP000189701">
    <property type="component" value="Unplaced"/>
</dbReference>
<reference evidence="1" key="1">
    <citation type="journal article" date="2013" name="Genome Biol.">
        <title>Reference genomes and transcriptomes of Nicotiana sylvestris and Nicotiana tomentosiformis.</title>
        <authorList>
            <person name="Sierro N."/>
            <person name="Battey J.N."/>
            <person name="Ouadi S."/>
            <person name="Bovet L."/>
            <person name="Goepfert S."/>
            <person name="Bakaher N."/>
            <person name="Peitsch M.C."/>
            <person name="Ivanov N.V."/>
        </authorList>
    </citation>
    <scope>NUCLEOTIDE SEQUENCE [LARGE SCALE GENOMIC DNA]</scope>
</reference>